<evidence type="ECO:0000313" key="3">
    <source>
        <dbReference type="WBParaSite" id="Pan_g21185.t1"/>
    </source>
</evidence>
<reference evidence="3" key="2">
    <citation type="submission" date="2020-10" db="UniProtKB">
        <authorList>
            <consortium name="WormBaseParasite"/>
        </authorList>
    </citation>
    <scope>IDENTIFICATION</scope>
</reference>
<dbReference type="WBParaSite" id="Pan_g21185.t1">
    <property type="protein sequence ID" value="Pan_g21185.t1"/>
    <property type="gene ID" value="Pan_g21185"/>
</dbReference>
<name>A0A7E4VI13_PANRE</name>
<evidence type="ECO:0000256" key="1">
    <source>
        <dbReference type="SAM" id="SignalP"/>
    </source>
</evidence>
<proteinExistence type="predicted"/>
<dbReference type="Proteomes" id="UP000492821">
    <property type="component" value="Unassembled WGS sequence"/>
</dbReference>
<feature type="chain" id="PRO_5028940392" evidence="1">
    <location>
        <begin position="18"/>
        <end position="78"/>
    </location>
</feature>
<organism evidence="2 3">
    <name type="scientific">Panagrellus redivivus</name>
    <name type="common">Microworm</name>
    <dbReference type="NCBI Taxonomy" id="6233"/>
    <lineage>
        <taxon>Eukaryota</taxon>
        <taxon>Metazoa</taxon>
        <taxon>Ecdysozoa</taxon>
        <taxon>Nematoda</taxon>
        <taxon>Chromadorea</taxon>
        <taxon>Rhabditida</taxon>
        <taxon>Tylenchina</taxon>
        <taxon>Panagrolaimomorpha</taxon>
        <taxon>Panagrolaimoidea</taxon>
        <taxon>Panagrolaimidae</taxon>
        <taxon>Panagrellus</taxon>
    </lineage>
</organism>
<reference evidence="2" key="1">
    <citation type="journal article" date="2013" name="Genetics">
        <title>The draft genome and transcriptome of Panagrellus redivivus are shaped by the harsh demands of a free-living lifestyle.</title>
        <authorList>
            <person name="Srinivasan J."/>
            <person name="Dillman A.R."/>
            <person name="Macchietto M.G."/>
            <person name="Heikkinen L."/>
            <person name="Lakso M."/>
            <person name="Fracchia K.M."/>
            <person name="Antoshechkin I."/>
            <person name="Mortazavi A."/>
            <person name="Wong G."/>
            <person name="Sternberg P.W."/>
        </authorList>
    </citation>
    <scope>NUCLEOTIDE SEQUENCE [LARGE SCALE GENOMIC DNA]</scope>
    <source>
        <strain evidence="2">MT8872</strain>
    </source>
</reference>
<sequence>MFCILAILASCFNFSAGIKSLSCNNERKYCVAGLVCVDGECMPPLMDPRTPEVLFTVHKAVKQLGKKQPKNANVVKID</sequence>
<evidence type="ECO:0000313" key="2">
    <source>
        <dbReference type="Proteomes" id="UP000492821"/>
    </source>
</evidence>
<feature type="signal peptide" evidence="1">
    <location>
        <begin position="1"/>
        <end position="17"/>
    </location>
</feature>
<protein>
    <submittedName>
        <fullName evidence="3">Nodule Cysteine-Rich (NCR) secreted peptide</fullName>
    </submittedName>
</protein>
<keyword evidence="2" id="KW-1185">Reference proteome</keyword>
<dbReference type="AlphaFoldDB" id="A0A7E4VI13"/>
<accession>A0A7E4VI13</accession>
<keyword evidence="1" id="KW-0732">Signal</keyword>